<feature type="transmembrane region" description="Helical" evidence="1">
    <location>
        <begin position="36"/>
        <end position="55"/>
    </location>
</feature>
<keyword evidence="4" id="KW-1185">Reference proteome</keyword>
<sequence length="113" mass="11962">MDLNGDLFGKNTQLVVAGIAGGLVRWLTLRESWRSLLPTLLVGALTSVYLGPHFTNWLSPILGAITPTGTSEDTLGGFLAGVVGIGLTGLIIDFWNVRRGKIVPSETDKGPTT</sequence>
<evidence type="ECO:0000313" key="4">
    <source>
        <dbReference type="Proteomes" id="UP000324738"/>
    </source>
</evidence>
<keyword evidence="1" id="KW-0812">Transmembrane</keyword>
<evidence type="ECO:0000313" key="3">
    <source>
        <dbReference type="EMBL" id="KAA0970789.1"/>
    </source>
</evidence>
<gene>
    <name evidence="2" type="ORF">FPY71_07310</name>
    <name evidence="3" type="ORF">FPY71_09955</name>
</gene>
<feature type="transmembrane region" description="Helical" evidence="1">
    <location>
        <begin position="12"/>
        <end position="29"/>
    </location>
</feature>
<reference evidence="3 4" key="1">
    <citation type="submission" date="2019-08" db="EMBL/GenBank/DDBJ databases">
        <title>Aureimonas fodiniaquatilis sp. nov., isolated from a coal mine wastewater.</title>
        <authorList>
            <person name="Kim W."/>
        </authorList>
    </citation>
    <scope>NUCLEOTIDE SEQUENCE [LARGE SCALE GENOMIC DNA]</scope>
    <source>
        <strain evidence="3 4">CAU 1482</strain>
    </source>
</reference>
<proteinExistence type="predicted"/>
<keyword evidence="1" id="KW-1133">Transmembrane helix</keyword>
<organism evidence="3 4">
    <name type="scientific">Aureimonas fodinaquatilis</name>
    <dbReference type="NCBI Taxonomy" id="2565783"/>
    <lineage>
        <taxon>Bacteria</taxon>
        <taxon>Pseudomonadati</taxon>
        <taxon>Pseudomonadota</taxon>
        <taxon>Alphaproteobacteria</taxon>
        <taxon>Hyphomicrobiales</taxon>
        <taxon>Aurantimonadaceae</taxon>
        <taxon>Aureimonas</taxon>
    </lineage>
</organism>
<evidence type="ECO:0008006" key="5">
    <source>
        <dbReference type="Google" id="ProtNLM"/>
    </source>
</evidence>
<feature type="transmembrane region" description="Helical" evidence="1">
    <location>
        <begin position="75"/>
        <end position="95"/>
    </location>
</feature>
<protein>
    <recommendedName>
        <fullName evidence="5">Holin</fullName>
    </recommendedName>
</protein>
<dbReference type="EMBL" id="VTWH01000002">
    <property type="protein sequence ID" value="KAA0970325.1"/>
    <property type="molecule type" value="Genomic_DNA"/>
</dbReference>
<dbReference type="AlphaFoldDB" id="A0A5B0DZY6"/>
<dbReference type="OrthoDB" id="9955403at2"/>
<dbReference type="Proteomes" id="UP000324738">
    <property type="component" value="Unassembled WGS sequence"/>
</dbReference>
<name>A0A5B0DZY6_9HYPH</name>
<accession>A0A5B0DZY6</accession>
<evidence type="ECO:0000256" key="1">
    <source>
        <dbReference type="SAM" id="Phobius"/>
    </source>
</evidence>
<keyword evidence="1" id="KW-0472">Membrane</keyword>
<comment type="caution">
    <text evidence="3">The sequence shown here is derived from an EMBL/GenBank/DDBJ whole genome shotgun (WGS) entry which is preliminary data.</text>
</comment>
<dbReference type="EMBL" id="VTWH01000002">
    <property type="protein sequence ID" value="KAA0970789.1"/>
    <property type="molecule type" value="Genomic_DNA"/>
</dbReference>
<evidence type="ECO:0000313" key="2">
    <source>
        <dbReference type="EMBL" id="KAA0970325.1"/>
    </source>
</evidence>
<dbReference type="RefSeq" id="WP_149299200.1">
    <property type="nucleotide sequence ID" value="NZ_VTWH01000002.1"/>
</dbReference>